<sequence length="264" mass="30018">MDLNPVDRRRRPGYDYRYQIQIDDGRNMDLHRRTQGRARCQFDFHFQTNFILKPIDAGAGETTLCSETFVDVPFDGENECEFFFCSKLRLREYWMPEAQIQELVSEALDSCRSTMSSTADREPRVVPVTVTIDVCTVQQDGEELDAAVDRAITTENLLPVLFFDADRVVREISLDARGIPCTLAYFVWEDMVRFRLEDVELGLGLGLMRSCPICDRAPTLGAQLSTIVCGHTFHSHCIVGSLLNKKNSCPVCNVPVYEENPDCL</sequence>
<dbReference type="PROSITE" id="PS50089">
    <property type="entry name" value="ZF_RING_2"/>
    <property type="match status" value="1"/>
</dbReference>
<protein>
    <submittedName>
        <fullName evidence="3">RING/U-box superfamily protein</fullName>
    </submittedName>
</protein>
<accession>A0A9N7MZA4</accession>
<evidence type="ECO:0000313" key="4">
    <source>
        <dbReference type="Proteomes" id="UP001153555"/>
    </source>
</evidence>
<keyword evidence="1" id="KW-0862">Zinc</keyword>
<dbReference type="OrthoDB" id="902312at2759"/>
<evidence type="ECO:0000259" key="2">
    <source>
        <dbReference type="PROSITE" id="PS50089"/>
    </source>
</evidence>
<gene>
    <name evidence="3" type="ORF">SHERM_20081</name>
</gene>
<keyword evidence="1" id="KW-0863">Zinc-finger</keyword>
<dbReference type="Gene3D" id="3.30.40.10">
    <property type="entry name" value="Zinc/RING finger domain, C3HC4 (zinc finger)"/>
    <property type="match status" value="1"/>
</dbReference>
<evidence type="ECO:0000256" key="1">
    <source>
        <dbReference type="PROSITE-ProRule" id="PRU00175"/>
    </source>
</evidence>
<dbReference type="Pfam" id="PF13639">
    <property type="entry name" value="zf-RING_2"/>
    <property type="match status" value="1"/>
</dbReference>
<dbReference type="Proteomes" id="UP001153555">
    <property type="component" value="Unassembled WGS sequence"/>
</dbReference>
<dbReference type="SMART" id="SM00184">
    <property type="entry name" value="RING"/>
    <property type="match status" value="1"/>
</dbReference>
<dbReference type="GO" id="GO:0008270">
    <property type="term" value="F:zinc ion binding"/>
    <property type="evidence" value="ECO:0007669"/>
    <property type="project" value="UniProtKB-KW"/>
</dbReference>
<dbReference type="SUPFAM" id="SSF57850">
    <property type="entry name" value="RING/U-box"/>
    <property type="match status" value="1"/>
</dbReference>
<dbReference type="InterPro" id="IPR001841">
    <property type="entry name" value="Znf_RING"/>
</dbReference>
<proteinExistence type="predicted"/>
<keyword evidence="4" id="KW-1185">Reference proteome</keyword>
<reference evidence="3" key="1">
    <citation type="submission" date="2019-12" db="EMBL/GenBank/DDBJ databases">
        <authorList>
            <person name="Scholes J."/>
        </authorList>
    </citation>
    <scope>NUCLEOTIDE SEQUENCE</scope>
</reference>
<name>A0A9N7MZA4_STRHE</name>
<comment type="caution">
    <text evidence="3">The sequence shown here is derived from an EMBL/GenBank/DDBJ whole genome shotgun (WGS) entry which is preliminary data.</text>
</comment>
<evidence type="ECO:0000313" key="3">
    <source>
        <dbReference type="EMBL" id="CAA0822734.1"/>
    </source>
</evidence>
<feature type="domain" description="RING-type" evidence="2">
    <location>
        <begin position="211"/>
        <end position="253"/>
    </location>
</feature>
<dbReference type="InterPro" id="IPR013083">
    <property type="entry name" value="Znf_RING/FYVE/PHD"/>
</dbReference>
<keyword evidence="1" id="KW-0479">Metal-binding</keyword>
<organism evidence="3 4">
    <name type="scientific">Striga hermonthica</name>
    <name type="common">Purple witchweed</name>
    <name type="synonym">Buchnera hermonthica</name>
    <dbReference type="NCBI Taxonomy" id="68872"/>
    <lineage>
        <taxon>Eukaryota</taxon>
        <taxon>Viridiplantae</taxon>
        <taxon>Streptophyta</taxon>
        <taxon>Embryophyta</taxon>
        <taxon>Tracheophyta</taxon>
        <taxon>Spermatophyta</taxon>
        <taxon>Magnoliopsida</taxon>
        <taxon>eudicotyledons</taxon>
        <taxon>Gunneridae</taxon>
        <taxon>Pentapetalae</taxon>
        <taxon>asterids</taxon>
        <taxon>lamiids</taxon>
        <taxon>Lamiales</taxon>
        <taxon>Orobanchaceae</taxon>
        <taxon>Buchnereae</taxon>
        <taxon>Striga</taxon>
    </lineage>
</organism>
<dbReference type="AlphaFoldDB" id="A0A9N7MZA4"/>
<dbReference type="EMBL" id="CACSLK010024123">
    <property type="protein sequence ID" value="CAA0822734.1"/>
    <property type="molecule type" value="Genomic_DNA"/>
</dbReference>